<keyword evidence="3" id="KW-1185">Reference proteome</keyword>
<dbReference type="EMBL" id="JAMPKM010000001">
    <property type="protein sequence ID" value="MEP0815962.1"/>
    <property type="molecule type" value="Genomic_DNA"/>
</dbReference>
<protein>
    <submittedName>
        <fullName evidence="2">Uncharacterized protein</fullName>
    </submittedName>
</protein>
<evidence type="ECO:0000313" key="3">
    <source>
        <dbReference type="Proteomes" id="UP001464891"/>
    </source>
</evidence>
<dbReference type="RefSeq" id="WP_190431583.1">
    <property type="nucleotide sequence ID" value="NZ_JAMPKM010000001.1"/>
</dbReference>
<organism evidence="2 3">
    <name type="scientific">Trichocoleus desertorum GB2-A4</name>
    <dbReference type="NCBI Taxonomy" id="2933944"/>
    <lineage>
        <taxon>Bacteria</taxon>
        <taxon>Bacillati</taxon>
        <taxon>Cyanobacteriota</taxon>
        <taxon>Cyanophyceae</taxon>
        <taxon>Leptolyngbyales</taxon>
        <taxon>Trichocoleusaceae</taxon>
        <taxon>Trichocoleus</taxon>
    </lineage>
</organism>
<feature type="transmembrane region" description="Helical" evidence="1">
    <location>
        <begin position="38"/>
        <end position="57"/>
    </location>
</feature>
<feature type="transmembrane region" description="Helical" evidence="1">
    <location>
        <begin position="7"/>
        <end position="26"/>
    </location>
</feature>
<proteinExistence type="predicted"/>
<evidence type="ECO:0000256" key="1">
    <source>
        <dbReference type="SAM" id="Phobius"/>
    </source>
</evidence>
<evidence type="ECO:0000313" key="2">
    <source>
        <dbReference type="EMBL" id="MEP0815962.1"/>
    </source>
</evidence>
<accession>A0ABV0J2G3</accession>
<dbReference type="Proteomes" id="UP001464891">
    <property type="component" value="Unassembled WGS sequence"/>
</dbReference>
<comment type="caution">
    <text evidence="2">The sequence shown here is derived from an EMBL/GenBank/DDBJ whole genome shotgun (WGS) entry which is preliminary data.</text>
</comment>
<keyword evidence="1" id="KW-0812">Transmembrane</keyword>
<sequence>MRLLNKLIGLALVLVGVYFLGQNIIFTTRISPYWWRDIPAAGSVISIASGIGILVLGSRSIRQTGWLFVGLGILLVFMSGGVVLRPTSLWTLFLCLLCLGGGSKLITTGRI</sequence>
<keyword evidence="1" id="KW-0472">Membrane</keyword>
<feature type="transmembrane region" description="Helical" evidence="1">
    <location>
        <begin position="89"/>
        <end position="107"/>
    </location>
</feature>
<name>A0ABV0J2G3_9CYAN</name>
<keyword evidence="1" id="KW-1133">Transmembrane helix</keyword>
<reference evidence="2 3" key="1">
    <citation type="submission" date="2022-04" db="EMBL/GenBank/DDBJ databases">
        <title>Positive selection, recombination, and allopatry shape intraspecific diversity of widespread and dominant cyanobacteria.</title>
        <authorList>
            <person name="Wei J."/>
            <person name="Shu W."/>
            <person name="Hu C."/>
        </authorList>
    </citation>
    <scope>NUCLEOTIDE SEQUENCE [LARGE SCALE GENOMIC DNA]</scope>
    <source>
        <strain evidence="2 3">GB2-A4</strain>
    </source>
</reference>
<feature type="transmembrane region" description="Helical" evidence="1">
    <location>
        <begin position="64"/>
        <end position="83"/>
    </location>
</feature>
<gene>
    <name evidence="2" type="ORF">NC998_02500</name>
</gene>